<name>A0A942Z895_9FIRM</name>
<protein>
    <submittedName>
        <fullName evidence="2">Uncharacterized protein</fullName>
    </submittedName>
</protein>
<gene>
    <name evidence="2" type="ORF">GOQ27_13860</name>
</gene>
<accession>A0A942Z895</accession>
<dbReference type="EMBL" id="WSFT01000052">
    <property type="protein sequence ID" value="MBS4539557.1"/>
    <property type="molecule type" value="Genomic_DNA"/>
</dbReference>
<evidence type="ECO:0000313" key="3">
    <source>
        <dbReference type="Proteomes" id="UP000724672"/>
    </source>
</evidence>
<organism evidence="2 3">
    <name type="scientific">Anaeromonas frigoriresistens</name>
    <dbReference type="NCBI Taxonomy" id="2683708"/>
    <lineage>
        <taxon>Bacteria</taxon>
        <taxon>Bacillati</taxon>
        <taxon>Bacillota</taxon>
        <taxon>Tissierellia</taxon>
        <taxon>Tissierellales</taxon>
        <taxon>Thermohalobacteraceae</taxon>
        <taxon>Anaeromonas</taxon>
    </lineage>
</organism>
<evidence type="ECO:0000313" key="2">
    <source>
        <dbReference type="EMBL" id="MBS4539557.1"/>
    </source>
</evidence>
<reference evidence="2" key="1">
    <citation type="submission" date="2019-12" db="EMBL/GenBank/DDBJ databases">
        <title>Clostridiaceae gen. nov. sp. nov., isolated from sediment in Xinjiang, China.</title>
        <authorList>
            <person name="Zhang R."/>
        </authorList>
    </citation>
    <scope>NUCLEOTIDE SEQUENCE</scope>
    <source>
        <strain evidence="2">D2Q-11</strain>
    </source>
</reference>
<evidence type="ECO:0000256" key="1">
    <source>
        <dbReference type="SAM" id="Phobius"/>
    </source>
</evidence>
<dbReference type="RefSeq" id="WP_203367482.1">
    <property type="nucleotide sequence ID" value="NZ_WSFT01000052.1"/>
</dbReference>
<keyword evidence="1" id="KW-0472">Membrane</keyword>
<keyword evidence="3" id="KW-1185">Reference proteome</keyword>
<feature type="transmembrane region" description="Helical" evidence="1">
    <location>
        <begin position="21"/>
        <end position="40"/>
    </location>
</feature>
<dbReference type="Proteomes" id="UP000724672">
    <property type="component" value="Unassembled WGS sequence"/>
</dbReference>
<sequence>MITGAIIKEIIGDGLNDWRELLPGLIGGCIGFIIGMNISWERNKKKYNK</sequence>
<dbReference type="AlphaFoldDB" id="A0A942Z895"/>
<keyword evidence="1" id="KW-0812">Transmembrane</keyword>
<keyword evidence="1" id="KW-1133">Transmembrane helix</keyword>
<comment type="caution">
    <text evidence="2">The sequence shown here is derived from an EMBL/GenBank/DDBJ whole genome shotgun (WGS) entry which is preliminary data.</text>
</comment>
<proteinExistence type="predicted"/>